<dbReference type="STRING" id="5722.A2DV45"/>
<organism evidence="1 2">
    <name type="scientific">Trichomonas vaginalis (strain ATCC PRA-98 / G3)</name>
    <dbReference type="NCBI Taxonomy" id="412133"/>
    <lineage>
        <taxon>Eukaryota</taxon>
        <taxon>Metamonada</taxon>
        <taxon>Parabasalia</taxon>
        <taxon>Trichomonadida</taxon>
        <taxon>Trichomonadidae</taxon>
        <taxon>Trichomonas</taxon>
    </lineage>
</organism>
<name>A2DV45_TRIV3</name>
<gene>
    <name evidence="1" type="ORF">TVAG_188230</name>
</gene>
<dbReference type="InterPro" id="IPR026906">
    <property type="entry name" value="LRR_5"/>
</dbReference>
<dbReference type="VEuPathDB" id="TrichDB:TVAGG3_0797730"/>
<evidence type="ECO:0000313" key="1">
    <source>
        <dbReference type="EMBL" id="EAY15772.1"/>
    </source>
</evidence>
<dbReference type="Gene3D" id="3.80.10.10">
    <property type="entry name" value="Ribonuclease Inhibitor"/>
    <property type="match status" value="2"/>
</dbReference>
<dbReference type="PANTHER" id="PTHR45661">
    <property type="entry name" value="SURFACE ANTIGEN"/>
    <property type="match status" value="1"/>
</dbReference>
<dbReference type="EMBL" id="DS113251">
    <property type="protein sequence ID" value="EAY15772.1"/>
    <property type="molecule type" value="Genomic_DNA"/>
</dbReference>
<protein>
    <submittedName>
        <fullName evidence="1">Surface antigen BspA-like</fullName>
    </submittedName>
</protein>
<dbReference type="SUPFAM" id="SSF52058">
    <property type="entry name" value="L domain-like"/>
    <property type="match status" value="1"/>
</dbReference>
<dbReference type="InParanoid" id="A2DV45"/>
<proteinExistence type="predicted"/>
<dbReference type="InterPro" id="IPR053139">
    <property type="entry name" value="Surface_bspA-like"/>
</dbReference>
<dbReference type="AlphaFoldDB" id="A2DV45"/>
<evidence type="ECO:0000313" key="2">
    <source>
        <dbReference type="Proteomes" id="UP000001542"/>
    </source>
</evidence>
<dbReference type="InterPro" id="IPR032675">
    <property type="entry name" value="LRR_dom_sf"/>
</dbReference>
<accession>A2DV45</accession>
<dbReference type="Pfam" id="PF13306">
    <property type="entry name" value="LRR_5"/>
    <property type="match status" value="2"/>
</dbReference>
<sequence>MSAFQNCYSLRTVTLPNSITSIGISAFANCSGITTITFPNSVISIGEKAFANCSGITTITFGNNVASIDSYAFSSCSALSSIMFGNKIISIGNSSFNNCYSLINIIIPNSVRIIGENAFFGCDNLSSITIGSNVESIGRNAFTGCFNLTNITIKTTNDITESISFDAFEGCPITMLVYETIGFTLLNFERFKNKIEVINFSFPIPSSKSMKRLQETPSLPTLTHFTRLHLIIIENINDFVIPEFFVQGDNVEIYIANSIKYIDPKAFKDCSIIKFTYLGTDKLEGNFLKNAKSCKEVITSANYRDD</sequence>
<dbReference type="PANTHER" id="PTHR45661:SF3">
    <property type="entry name" value="IG-LIKE DOMAIN-CONTAINING PROTEIN"/>
    <property type="match status" value="1"/>
</dbReference>
<reference evidence="1" key="2">
    <citation type="journal article" date="2007" name="Science">
        <title>Draft genome sequence of the sexually transmitted pathogen Trichomonas vaginalis.</title>
        <authorList>
            <person name="Carlton J.M."/>
            <person name="Hirt R.P."/>
            <person name="Silva J.C."/>
            <person name="Delcher A.L."/>
            <person name="Schatz M."/>
            <person name="Zhao Q."/>
            <person name="Wortman J.R."/>
            <person name="Bidwell S.L."/>
            <person name="Alsmark U.C.M."/>
            <person name="Besteiro S."/>
            <person name="Sicheritz-Ponten T."/>
            <person name="Noel C.J."/>
            <person name="Dacks J.B."/>
            <person name="Foster P.G."/>
            <person name="Simillion C."/>
            <person name="Van de Peer Y."/>
            <person name="Miranda-Saavedra D."/>
            <person name="Barton G.J."/>
            <person name="Westrop G.D."/>
            <person name="Mueller S."/>
            <person name="Dessi D."/>
            <person name="Fiori P.L."/>
            <person name="Ren Q."/>
            <person name="Paulsen I."/>
            <person name="Zhang H."/>
            <person name="Bastida-Corcuera F.D."/>
            <person name="Simoes-Barbosa A."/>
            <person name="Brown M.T."/>
            <person name="Hayes R.D."/>
            <person name="Mukherjee M."/>
            <person name="Okumura C.Y."/>
            <person name="Schneider R."/>
            <person name="Smith A.J."/>
            <person name="Vanacova S."/>
            <person name="Villalvazo M."/>
            <person name="Haas B.J."/>
            <person name="Pertea M."/>
            <person name="Feldblyum T.V."/>
            <person name="Utterback T.R."/>
            <person name="Shu C.L."/>
            <person name="Osoegawa K."/>
            <person name="de Jong P.J."/>
            <person name="Hrdy I."/>
            <person name="Horvathova L."/>
            <person name="Zubacova Z."/>
            <person name="Dolezal P."/>
            <person name="Malik S.B."/>
            <person name="Logsdon J.M. Jr."/>
            <person name="Henze K."/>
            <person name="Gupta A."/>
            <person name="Wang C.C."/>
            <person name="Dunne R.L."/>
            <person name="Upcroft J.A."/>
            <person name="Upcroft P."/>
            <person name="White O."/>
            <person name="Salzberg S.L."/>
            <person name="Tang P."/>
            <person name="Chiu C.-H."/>
            <person name="Lee Y.-S."/>
            <person name="Embley T.M."/>
            <person name="Coombs G.H."/>
            <person name="Mottram J.C."/>
            <person name="Tachezy J."/>
            <person name="Fraser-Liggett C.M."/>
            <person name="Johnson P.J."/>
        </authorList>
    </citation>
    <scope>NUCLEOTIDE SEQUENCE [LARGE SCALE GENOMIC DNA]</scope>
    <source>
        <strain evidence="1">G3</strain>
    </source>
</reference>
<keyword evidence="2" id="KW-1185">Reference proteome</keyword>
<dbReference type="VEuPathDB" id="TrichDB:TVAG_107460"/>
<reference evidence="1" key="1">
    <citation type="submission" date="2006-10" db="EMBL/GenBank/DDBJ databases">
        <authorList>
            <person name="Amadeo P."/>
            <person name="Zhao Q."/>
            <person name="Wortman J."/>
            <person name="Fraser-Liggett C."/>
            <person name="Carlton J."/>
        </authorList>
    </citation>
    <scope>NUCLEOTIDE SEQUENCE</scope>
    <source>
        <strain evidence="1">G3</strain>
    </source>
</reference>
<dbReference type="Proteomes" id="UP000001542">
    <property type="component" value="Unassembled WGS sequence"/>
</dbReference>